<name>J3MN45_ORYBR</name>
<dbReference type="InterPro" id="IPR010255">
    <property type="entry name" value="Haem_peroxidase_sf"/>
</dbReference>
<proteinExistence type="predicted"/>
<dbReference type="Proteomes" id="UP000006038">
    <property type="component" value="Chromosome 7"/>
</dbReference>
<sequence>MDSLTWHTSQLVGPTSRDAARYLCRIGVDFAVPAGCLDGVVSRSRDADTYLPDVASNLTDLVRNFCHKNFIVEELIILSGRGGSGEELAAVRAEAEEGEGHSYYHNNLAMAVTFHPDGMGAAHRKGGVRPRHGVCRERHAVEPGLR</sequence>
<dbReference type="Gene3D" id="1.10.420.10">
    <property type="entry name" value="Peroxidase, domain 2"/>
    <property type="match status" value="1"/>
</dbReference>
<reference evidence="2" key="1">
    <citation type="journal article" date="2013" name="Nat. Commun.">
        <title>Whole-genome sequencing of Oryza brachyantha reveals mechanisms underlying Oryza genome evolution.</title>
        <authorList>
            <person name="Chen J."/>
            <person name="Huang Q."/>
            <person name="Gao D."/>
            <person name="Wang J."/>
            <person name="Lang Y."/>
            <person name="Liu T."/>
            <person name="Li B."/>
            <person name="Bai Z."/>
            <person name="Luis Goicoechea J."/>
            <person name="Liang C."/>
            <person name="Chen C."/>
            <person name="Zhang W."/>
            <person name="Sun S."/>
            <person name="Liao Y."/>
            <person name="Zhang X."/>
            <person name="Yang L."/>
            <person name="Song C."/>
            <person name="Wang M."/>
            <person name="Shi J."/>
            <person name="Liu G."/>
            <person name="Liu J."/>
            <person name="Zhou H."/>
            <person name="Zhou W."/>
            <person name="Yu Q."/>
            <person name="An N."/>
            <person name="Chen Y."/>
            <person name="Cai Q."/>
            <person name="Wang B."/>
            <person name="Liu B."/>
            <person name="Min J."/>
            <person name="Huang Y."/>
            <person name="Wu H."/>
            <person name="Li Z."/>
            <person name="Zhang Y."/>
            <person name="Yin Y."/>
            <person name="Song W."/>
            <person name="Jiang J."/>
            <person name="Jackson S.A."/>
            <person name="Wing R.A."/>
            <person name="Wang J."/>
            <person name="Chen M."/>
        </authorList>
    </citation>
    <scope>NUCLEOTIDE SEQUENCE [LARGE SCALE GENOMIC DNA]</scope>
    <source>
        <strain evidence="2">cv. IRGC 101232</strain>
    </source>
</reference>
<dbReference type="GO" id="GO:0006979">
    <property type="term" value="P:response to oxidative stress"/>
    <property type="evidence" value="ECO:0007669"/>
    <property type="project" value="InterPro"/>
</dbReference>
<evidence type="ECO:0000313" key="3">
    <source>
        <dbReference type="Proteomes" id="UP000006038"/>
    </source>
</evidence>
<dbReference type="Gramene" id="OB07G28270.1">
    <property type="protein sequence ID" value="OB07G28270.1"/>
    <property type="gene ID" value="OB07G28270"/>
</dbReference>
<reference evidence="2" key="2">
    <citation type="submission" date="2013-04" db="UniProtKB">
        <authorList>
            <consortium name="EnsemblPlants"/>
        </authorList>
    </citation>
    <scope>IDENTIFICATION</scope>
</reference>
<dbReference type="AlphaFoldDB" id="J3MN45"/>
<protein>
    <submittedName>
        <fullName evidence="2">Uncharacterized protein</fullName>
    </submittedName>
</protein>
<accession>J3MN45</accession>
<dbReference type="GO" id="GO:0004601">
    <property type="term" value="F:peroxidase activity"/>
    <property type="evidence" value="ECO:0007669"/>
    <property type="project" value="InterPro"/>
</dbReference>
<dbReference type="SUPFAM" id="SSF48113">
    <property type="entry name" value="Heme-dependent peroxidases"/>
    <property type="match status" value="1"/>
</dbReference>
<evidence type="ECO:0000256" key="1">
    <source>
        <dbReference type="ARBA" id="ARBA00022837"/>
    </source>
</evidence>
<dbReference type="Gene3D" id="1.10.520.10">
    <property type="match status" value="1"/>
</dbReference>
<keyword evidence="3" id="KW-1185">Reference proteome</keyword>
<dbReference type="GO" id="GO:0020037">
    <property type="term" value="F:heme binding"/>
    <property type="evidence" value="ECO:0007669"/>
    <property type="project" value="InterPro"/>
</dbReference>
<keyword evidence="1" id="KW-0106">Calcium</keyword>
<dbReference type="HOGENOM" id="CLU_1780297_0_0_1"/>
<evidence type="ECO:0000313" key="2">
    <source>
        <dbReference type="EnsemblPlants" id="OB07G28270.1"/>
    </source>
</evidence>
<organism evidence="2">
    <name type="scientific">Oryza brachyantha</name>
    <name type="common">malo sina</name>
    <dbReference type="NCBI Taxonomy" id="4533"/>
    <lineage>
        <taxon>Eukaryota</taxon>
        <taxon>Viridiplantae</taxon>
        <taxon>Streptophyta</taxon>
        <taxon>Embryophyta</taxon>
        <taxon>Tracheophyta</taxon>
        <taxon>Spermatophyta</taxon>
        <taxon>Magnoliopsida</taxon>
        <taxon>Liliopsida</taxon>
        <taxon>Poales</taxon>
        <taxon>Poaceae</taxon>
        <taxon>BOP clade</taxon>
        <taxon>Oryzoideae</taxon>
        <taxon>Oryzeae</taxon>
        <taxon>Oryzinae</taxon>
        <taxon>Oryza</taxon>
    </lineage>
</organism>
<dbReference type="EnsemblPlants" id="OB07G28270.1">
    <property type="protein sequence ID" value="OB07G28270.1"/>
    <property type="gene ID" value="OB07G28270"/>
</dbReference>